<feature type="domain" description="Fatty acid hydroxylase" evidence="2">
    <location>
        <begin position="90"/>
        <end position="159"/>
    </location>
</feature>
<organism evidence="3 4">
    <name type="scientific">Vibrio variabilis</name>
    <dbReference type="NCBI Taxonomy" id="990271"/>
    <lineage>
        <taxon>Bacteria</taxon>
        <taxon>Pseudomonadati</taxon>
        <taxon>Pseudomonadota</taxon>
        <taxon>Gammaproteobacteria</taxon>
        <taxon>Vibrionales</taxon>
        <taxon>Vibrionaceae</taxon>
        <taxon>Vibrio</taxon>
    </lineage>
</organism>
<evidence type="ECO:0000313" key="4">
    <source>
        <dbReference type="Proteomes" id="UP000029223"/>
    </source>
</evidence>
<comment type="caution">
    <text evidence="3">The sequence shown here is derived from an EMBL/GenBank/DDBJ whole genome shotgun (WGS) entry which is preliminary data.</text>
</comment>
<dbReference type="EMBL" id="BBMS01000014">
    <property type="protein sequence ID" value="GAL25953.1"/>
    <property type="molecule type" value="Genomic_DNA"/>
</dbReference>
<feature type="transmembrane region" description="Helical" evidence="1">
    <location>
        <begin position="141"/>
        <end position="161"/>
    </location>
</feature>
<evidence type="ECO:0000256" key="1">
    <source>
        <dbReference type="SAM" id="Phobius"/>
    </source>
</evidence>
<keyword evidence="4" id="KW-1185">Reference proteome</keyword>
<gene>
    <name evidence="3" type="ORF">JCM19239_2284</name>
</gene>
<accession>A0ABQ0JB13</accession>
<protein>
    <submittedName>
        <fullName evidence="3">Possible sterol desaturase</fullName>
    </submittedName>
</protein>
<feature type="transmembrane region" description="Helical" evidence="1">
    <location>
        <begin position="6"/>
        <end position="25"/>
    </location>
</feature>
<feature type="transmembrane region" description="Helical" evidence="1">
    <location>
        <begin position="46"/>
        <end position="69"/>
    </location>
</feature>
<name>A0ABQ0JB13_9VIBR</name>
<reference evidence="4" key="1">
    <citation type="submission" date="2014-09" db="EMBL/GenBank/DDBJ databases">
        <title>Vibrio variabilis JCM 19239. (C206) whole genome shotgun sequence.</title>
        <authorList>
            <person name="Sawabe T."/>
            <person name="Meirelles P."/>
            <person name="Nakanishi M."/>
            <person name="Sayaka M."/>
            <person name="Hattori M."/>
            <person name="Ohkuma M."/>
        </authorList>
    </citation>
    <scope>NUCLEOTIDE SEQUENCE [LARGE SCALE GENOMIC DNA]</scope>
    <source>
        <strain evidence="4">JCM 19239</strain>
    </source>
</reference>
<evidence type="ECO:0000313" key="3">
    <source>
        <dbReference type="EMBL" id="GAL25953.1"/>
    </source>
</evidence>
<proteinExistence type="predicted"/>
<dbReference type="Pfam" id="PF04116">
    <property type="entry name" value="FA_hydroxylase"/>
    <property type="match status" value="1"/>
</dbReference>
<dbReference type="InterPro" id="IPR006694">
    <property type="entry name" value="Fatty_acid_hydroxylase"/>
</dbReference>
<keyword evidence="1" id="KW-0812">Transmembrane</keyword>
<sequence>MENSDSIRLAIFLSVLIICAVWEWCAPRKSRTRSRWLRWTNNLGLVGFNSLTLALVMPLLAIESAIIAAENNIGLFHWLELPLWLTIPISVVFLDAAIYFQHLVFHRVPLLWRLHRMHHADRDIDVTTGARFHPIEIVLSMWIKVAIVMLLGALLSEFWYLRSY</sequence>
<feature type="transmembrane region" description="Helical" evidence="1">
    <location>
        <begin position="81"/>
        <end position="100"/>
    </location>
</feature>
<evidence type="ECO:0000259" key="2">
    <source>
        <dbReference type="Pfam" id="PF04116"/>
    </source>
</evidence>
<keyword evidence="1" id="KW-1133">Transmembrane helix</keyword>
<keyword evidence="1" id="KW-0472">Membrane</keyword>
<dbReference type="Proteomes" id="UP000029223">
    <property type="component" value="Unassembled WGS sequence"/>
</dbReference>